<evidence type="ECO:0000256" key="1">
    <source>
        <dbReference type="SAM" id="MobiDB-lite"/>
    </source>
</evidence>
<name>A0A8H5ETI3_9AGAR</name>
<evidence type="ECO:0000313" key="3">
    <source>
        <dbReference type="Proteomes" id="UP000567179"/>
    </source>
</evidence>
<dbReference type="AlphaFoldDB" id="A0A8H5ETI3"/>
<accession>A0A8H5ETI3</accession>
<reference evidence="2 3" key="1">
    <citation type="journal article" date="2020" name="ISME J.">
        <title>Uncovering the hidden diversity of litter-decomposition mechanisms in mushroom-forming fungi.</title>
        <authorList>
            <person name="Floudas D."/>
            <person name="Bentzer J."/>
            <person name="Ahren D."/>
            <person name="Johansson T."/>
            <person name="Persson P."/>
            <person name="Tunlid A."/>
        </authorList>
    </citation>
    <scope>NUCLEOTIDE SEQUENCE [LARGE SCALE GENOMIC DNA]</scope>
    <source>
        <strain evidence="2 3">CBS 101986</strain>
    </source>
</reference>
<organism evidence="2 3">
    <name type="scientific">Psilocybe cf. subviscida</name>
    <dbReference type="NCBI Taxonomy" id="2480587"/>
    <lineage>
        <taxon>Eukaryota</taxon>
        <taxon>Fungi</taxon>
        <taxon>Dikarya</taxon>
        <taxon>Basidiomycota</taxon>
        <taxon>Agaricomycotina</taxon>
        <taxon>Agaricomycetes</taxon>
        <taxon>Agaricomycetidae</taxon>
        <taxon>Agaricales</taxon>
        <taxon>Agaricineae</taxon>
        <taxon>Strophariaceae</taxon>
        <taxon>Psilocybe</taxon>
    </lineage>
</organism>
<protein>
    <submittedName>
        <fullName evidence="2">Uncharacterized protein</fullName>
    </submittedName>
</protein>
<sequence>MLKRQRAASPPPPSSSNIPLVSDTPGDSIAERNFKKQRTAPPSLDGRTRGWGQDQELSTEEDDGEEYYIDEDTEDMVPSPSPAGYVHPTLHAENEYKSANTVLRELHTLHQHRMLFSTAQPSGNHSTAHLMVAHTSPPLLHGPSPLRNQIGKDKMTTTWSQHPPTMTKEKTSEDDNSVLEEEATRVAERYEGLNKFVHTSVLATHSKPLIDPGFLSEC</sequence>
<keyword evidence="3" id="KW-1185">Reference proteome</keyword>
<feature type="region of interest" description="Disordered" evidence="1">
    <location>
        <begin position="157"/>
        <end position="177"/>
    </location>
</feature>
<feature type="region of interest" description="Disordered" evidence="1">
    <location>
        <begin position="1"/>
        <end position="64"/>
    </location>
</feature>
<dbReference type="OrthoDB" id="3262473at2759"/>
<dbReference type="EMBL" id="JAACJJ010000056">
    <property type="protein sequence ID" value="KAF5311834.1"/>
    <property type="molecule type" value="Genomic_DNA"/>
</dbReference>
<comment type="caution">
    <text evidence="2">The sequence shown here is derived from an EMBL/GenBank/DDBJ whole genome shotgun (WGS) entry which is preliminary data.</text>
</comment>
<evidence type="ECO:0000313" key="2">
    <source>
        <dbReference type="EMBL" id="KAF5311834.1"/>
    </source>
</evidence>
<proteinExistence type="predicted"/>
<dbReference type="Proteomes" id="UP000567179">
    <property type="component" value="Unassembled WGS sequence"/>
</dbReference>
<gene>
    <name evidence="2" type="ORF">D9619_003329</name>
</gene>